<organism evidence="3 4">
    <name type="scientific">Candidatus Nitronereus thalassa</name>
    <dbReference type="NCBI Taxonomy" id="3020898"/>
    <lineage>
        <taxon>Bacteria</taxon>
        <taxon>Pseudomonadati</taxon>
        <taxon>Nitrospirota</taxon>
        <taxon>Nitrospiria</taxon>
        <taxon>Nitrospirales</taxon>
        <taxon>Nitrospiraceae</taxon>
        <taxon>Candidatus Nitronereus</taxon>
    </lineage>
</organism>
<evidence type="ECO:0000313" key="4">
    <source>
        <dbReference type="Proteomes" id="UP001250932"/>
    </source>
</evidence>
<dbReference type="Proteomes" id="UP001250932">
    <property type="component" value="Unassembled WGS sequence"/>
</dbReference>
<gene>
    <name evidence="3" type="ORF">PPG34_08265</name>
</gene>
<dbReference type="EMBL" id="JAQOUE010000001">
    <property type="protein sequence ID" value="MDT7042343.1"/>
    <property type="molecule type" value="Genomic_DNA"/>
</dbReference>
<dbReference type="InterPro" id="IPR050921">
    <property type="entry name" value="T4SS_GSP_E_ATPase"/>
</dbReference>
<feature type="domain" description="Bacterial type II secretion system protein E" evidence="2">
    <location>
        <begin position="109"/>
        <end position="282"/>
    </location>
</feature>
<dbReference type="NCBIfam" id="TIGR01420">
    <property type="entry name" value="pilT_fam"/>
    <property type="match status" value="1"/>
</dbReference>
<reference evidence="3 4" key="1">
    <citation type="journal article" date="2023" name="ISME J.">
        <title>Cultivation and genomic characterization of novel and ubiquitous marine nitrite-oxidizing bacteria from the Nitrospirales.</title>
        <authorList>
            <person name="Mueller A.J."/>
            <person name="Daebeler A."/>
            <person name="Herbold C.W."/>
            <person name="Kirkegaard R.H."/>
            <person name="Daims H."/>
        </authorList>
    </citation>
    <scope>NUCLEOTIDE SEQUENCE [LARGE SCALE GENOMIC DNA]</scope>
    <source>
        <strain evidence="3 4">EB</strain>
    </source>
</reference>
<dbReference type="SUPFAM" id="SSF52540">
    <property type="entry name" value="P-loop containing nucleoside triphosphate hydrolases"/>
    <property type="match status" value="1"/>
</dbReference>
<comment type="caution">
    <text evidence="3">The sequence shown here is derived from an EMBL/GenBank/DDBJ whole genome shotgun (WGS) entry which is preliminary data.</text>
</comment>
<accession>A0ABU3K7M2</accession>
<dbReference type="PANTHER" id="PTHR30486:SF16">
    <property type="entry name" value="TWITCHING MOTILITY PROTEIN PILT"/>
    <property type="match status" value="1"/>
</dbReference>
<evidence type="ECO:0000256" key="1">
    <source>
        <dbReference type="ARBA" id="ARBA00006611"/>
    </source>
</evidence>
<dbReference type="InterPro" id="IPR006321">
    <property type="entry name" value="PilT/PilU"/>
</dbReference>
<dbReference type="PANTHER" id="PTHR30486">
    <property type="entry name" value="TWITCHING MOTILITY PROTEIN PILT"/>
    <property type="match status" value="1"/>
</dbReference>
<dbReference type="InterPro" id="IPR001482">
    <property type="entry name" value="T2SS/T4SS_dom"/>
</dbReference>
<dbReference type="Gene3D" id="3.40.50.300">
    <property type="entry name" value="P-loop containing nucleotide triphosphate hydrolases"/>
    <property type="match status" value="1"/>
</dbReference>
<name>A0ABU3K7M2_9BACT</name>
<comment type="similarity">
    <text evidence="1">Belongs to the GSP E family.</text>
</comment>
<protein>
    <submittedName>
        <fullName evidence="3">PilT/PilU family type 4a pilus ATPase</fullName>
    </submittedName>
</protein>
<dbReference type="Pfam" id="PF00437">
    <property type="entry name" value="T2SSE"/>
    <property type="match status" value="1"/>
</dbReference>
<dbReference type="Gene3D" id="3.30.450.90">
    <property type="match status" value="1"/>
</dbReference>
<dbReference type="InterPro" id="IPR027417">
    <property type="entry name" value="P-loop_NTPase"/>
</dbReference>
<evidence type="ECO:0000313" key="3">
    <source>
        <dbReference type="EMBL" id="MDT7042343.1"/>
    </source>
</evidence>
<proteinExistence type="inferred from homology"/>
<keyword evidence="4" id="KW-1185">Reference proteome</keyword>
<evidence type="ECO:0000259" key="2">
    <source>
        <dbReference type="Pfam" id="PF00437"/>
    </source>
</evidence>
<dbReference type="RefSeq" id="WP_313832729.1">
    <property type="nucleotide sequence ID" value="NZ_JAQOUE010000001.1"/>
</dbReference>
<sequence length="363" mass="39537">MVLSYLQNFLSILVERGGSDLHLVANRIPRIRVDGQLVPLDAPPLSVENLGQLRNELLSGLLVDRSRGKQPLGDFTVSLEGMGRFRCHAYSQGGMPAFAIRLIPLHIPSLKALGLPPVFGELTKKRQGLVIVAGPAGSGKTTTLASFIDKLNDERRAHILTFEQPIEFVHSDKKGFVSQCDIGGDVPDISSALDGVSREDPDVVLVGEAGNRETIEAAISLAESGIFVLLSMCTSSCLLGLQCLVQAFPAEQQALIRHRLALVLEGMVAQALVPKVKAPGRVLALELLMPTPAIRGMIREDKIRQIYSIMQTGQAKHGMQTMNQALADLYRRRMISGTSALVQSGTPDELRQMIHRTDQRMRG</sequence>